<comment type="similarity">
    <text evidence="3 8">Belongs to the HMBS family.</text>
</comment>
<dbReference type="Gene3D" id="3.40.190.10">
    <property type="entry name" value="Periplasmic binding protein-like II"/>
    <property type="match status" value="2"/>
</dbReference>
<dbReference type="NCBIfam" id="TIGR00212">
    <property type="entry name" value="hemC"/>
    <property type="match status" value="1"/>
</dbReference>
<dbReference type="PANTHER" id="PTHR11557">
    <property type="entry name" value="PORPHOBILINOGEN DEAMINASE"/>
    <property type="match status" value="1"/>
</dbReference>
<dbReference type="FunFam" id="3.40.190.10:FF:000086">
    <property type="entry name" value="Probable porphobilinogen deaminase"/>
    <property type="match status" value="1"/>
</dbReference>
<dbReference type="PANTHER" id="PTHR11557:SF0">
    <property type="entry name" value="PORPHOBILINOGEN DEAMINASE"/>
    <property type="match status" value="1"/>
</dbReference>
<dbReference type="Proteomes" id="UP000051442">
    <property type="component" value="Unassembled WGS sequence"/>
</dbReference>
<dbReference type="EMBL" id="AYZM01000178">
    <property type="protein sequence ID" value="KRN15566.1"/>
    <property type="molecule type" value="Genomic_DNA"/>
</dbReference>
<dbReference type="InterPro" id="IPR000860">
    <property type="entry name" value="HemC"/>
</dbReference>
<dbReference type="EC" id="2.5.1.61" evidence="8"/>
<comment type="pathway">
    <text evidence="2">Porphyrin-containing compound metabolism; protoporphyrin-IX biosynthesis; coproporphyrinogen-III from 5-aminolevulinate: step 2/4.</text>
</comment>
<comment type="cofactor">
    <cofactor evidence="8">
        <name>dipyrromethane</name>
        <dbReference type="ChEBI" id="CHEBI:60342"/>
    </cofactor>
    <text evidence="8">Binds 1 dipyrromethane group covalently.</text>
</comment>
<evidence type="ECO:0000256" key="6">
    <source>
        <dbReference type="ARBA" id="ARBA00023244"/>
    </source>
</evidence>
<dbReference type="Gene3D" id="3.30.160.40">
    <property type="entry name" value="Porphobilinogen deaminase, C-terminal domain"/>
    <property type="match status" value="1"/>
</dbReference>
<comment type="function">
    <text evidence="1 8">Tetrapolymerization of the monopyrrole PBG into the hydroxymethylbilane pre-uroporphyrinogen in several discrete steps.</text>
</comment>
<reference evidence="11 12" key="1">
    <citation type="journal article" date="2015" name="Genome Announc.">
        <title>Expanding the biotechnology potential of lactobacilli through comparative genomics of 213 strains and associated genera.</title>
        <authorList>
            <person name="Sun Z."/>
            <person name="Harris H.M."/>
            <person name="McCann A."/>
            <person name="Guo C."/>
            <person name="Argimon S."/>
            <person name="Zhang W."/>
            <person name="Yang X."/>
            <person name="Jeffery I.B."/>
            <person name="Cooney J.C."/>
            <person name="Kagawa T.F."/>
            <person name="Liu W."/>
            <person name="Song Y."/>
            <person name="Salvetti E."/>
            <person name="Wrobel A."/>
            <person name="Rasinkangas P."/>
            <person name="Parkhill J."/>
            <person name="Rea M.C."/>
            <person name="O'Sullivan O."/>
            <person name="Ritari J."/>
            <person name="Douillard F.P."/>
            <person name="Paul Ross R."/>
            <person name="Yang R."/>
            <person name="Briner A.E."/>
            <person name="Felis G.E."/>
            <person name="de Vos W.M."/>
            <person name="Barrangou R."/>
            <person name="Klaenhammer T.R."/>
            <person name="Caufield P.W."/>
            <person name="Cui Y."/>
            <person name="Zhang H."/>
            <person name="O'Toole P.W."/>
        </authorList>
    </citation>
    <scope>NUCLEOTIDE SEQUENCE [LARGE SCALE GENOMIC DNA]</scope>
    <source>
        <strain evidence="11 12">DSM 23365</strain>
    </source>
</reference>
<dbReference type="RefSeq" id="WP_057152448.1">
    <property type="nucleotide sequence ID" value="NZ_AYZM01000178.1"/>
</dbReference>
<dbReference type="PRINTS" id="PR00151">
    <property type="entry name" value="PORPHBDMNASE"/>
</dbReference>
<name>A0A0R2EH09_9LACO</name>
<dbReference type="STRING" id="1423804.FD14_GL002910"/>
<dbReference type="SUPFAM" id="SSF53850">
    <property type="entry name" value="Periplasmic binding protein-like II"/>
    <property type="match status" value="1"/>
</dbReference>
<proteinExistence type="inferred from homology"/>
<dbReference type="PATRIC" id="fig|1423804.4.peg.3132"/>
<dbReference type="InterPro" id="IPR022417">
    <property type="entry name" value="Porphobilin_deaminase_N"/>
</dbReference>
<evidence type="ECO:0000259" key="10">
    <source>
        <dbReference type="Pfam" id="PF03900"/>
    </source>
</evidence>
<dbReference type="OrthoDB" id="9810298at2"/>
<evidence type="ECO:0000256" key="7">
    <source>
        <dbReference type="ARBA" id="ARBA00048169"/>
    </source>
</evidence>
<feature type="modified residue" description="S-(dipyrrolylmethanemethyl)cysteine" evidence="8">
    <location>
        <position position="243"/>
    </location>
</feature>
<keyword evidence="5 8" id="KW-0808">Transferase</keyword>
<accession>A0A0R2EH09</accession>
<comment type="miscellaneous">
    <text evidence="8">The porphobilinogen subunits are added to the dipyrromethane group.</text>
</comment>
<evidence type="ECO:0000256" key="8">
    <source>
        <dbReference type="HAMAP-Rule" id="MF_00260"/>
    </source>
</evidence>
<comment type="catalytic activity">
    <reaction evidence="7 8">
        <text>4 porphobilinogen + H2O = hydroxymethylbilane + 4 NH4(+)</text>
        <dbReference type="Rhea" id="RHEA:13185"/>
        <dbReference type="ChEBI" id="CHEBI:15377"/>
        <dbReference type="ChEBI" id="CHEBI:28938"/>
        <dbReference type="ChEBI" id="CHEBI:57845"/>
        <dbReference type="ChEBI" id="CHEBI:58126"/>
        <dbReference type="EC" id="2.5.1.61"/>
    </reaction>
</comment>
<feature type="domain" description="Porphobilinogen deaminase N-terminal" evidence="9">
    <location>
        <begin position="6"/>
        <end position="213"/>
    </location>
</feature>
<keyword evidence="12" id="KW-1185">Reference proteome</keyword>
<evidence type="ECO:0000313" key="11">
    <source>
        <dbReference type="EMBL" id="KRN15566.1"/>
    </source>
</evidence>
<dbReference type="Pfam" id="PF01379">
    <property type="entry name" value="Porphobil_deam"/>
    <property type="match status" value="1"/>
</dbReference>
<dbReference type="FunFam" id="3.40.190.10:FF:000005">
    <property type="entry name" value="Porphobilinogen deaminase"/>
    <property type="match status" value="1"/>
</dbReference>
<comment type="caution">
    <text evidence="11">The sequence shown here is derived from an EMBL/GenBank/DDBJ whole genome shotgun (WGS) entry which is preliminary data.</text>
</comment>
<dbReference type="GO" id="GO:0004418">
    <property type="term" value="F:hydroxymethylbilane synthase activity"/>
    <property type="evidence" value="ECO:0007669"/>
    <property type="project" value="UniProtKB-UniRule"/>
</dbReference>
<dbReference type="PIRSF" id="PIRSF001438">
    <property type="entry name" value="4pyrrol_synth_OHMeBilane_synth"/>
    <property type="match status" value="1"/>
</dbReference>
<keyword evidence="6 8" id="KW-0627">Porphyrin biosynthesis</keyword>
<dbReference type="GO" id="GO:0005737">
    <property type="term" value="C:cytoplasm"/>
    <property type="evidence" value="ECO:0007669"/>
    <property type="project" value="UniProtKB-UniRule"/>
</dbReference>
<evidence type="ECO:0000256" key="3">
    <source>
        <dbReference type="ARBA" id="ARBA00005638"/>
    </source>
</evidence>
<dbReference type="GO" id="GO:0006782">
    <property type="term" value="P:protoporphyrinogen IX biosynthetic process"/>
    <property type="evidence" value="ECO:0007669"/>
    <property type="project" value="UniProtKB-UniRule"/>
</dbReference>
<evidence type="ECO:0000256" key="1">
    <source>
        <dbReference type="ARBA" id="ARBA00002869"/>
    </source>
</evidence>
<sequence>MKNKFTMGTRRSQLALCQTNLVVAALQAQFPDVEITVKEIVTQGDRNLKDSLQKIGGKGVFVKEIEHDLQTNEIDFAVHSLKDVMPVLPDDLTIGSIPKRNSPFDCLITPKPVASLADLPKGARIGTNSLRRQGQLLHARPDIAIIPIRGNVGTRINKIESEHLDGVVLAEAGLNRLNFDLTGLYRISLKDVILPATGQGAIAIECRKNDADTLALLHSIEDAATRTSVVVERDFLRELGGSCTYPIGAYAYLEADTLHFHGLVASTDGQHLFTKHQTGVAGDQLGRKTAQALIAEGALKFIE</sequence>
<evidence type="ECO:0000256" key="2">
    <source>
        <dbReference type="ARBA" id="ARBA00004735"/>
    </source>
</evidence>
<dbReference type="HAMAP" id="MF_00260">
    <property type="entry name" value="Porphobil_deam"/>
    <property type="match status" value="1"/>
</dbReference>
<feature type="domain" description="Porphobilinogen deaminase C-terminal" evidence="10">
    <location>
        <begin position="228"/>
        <end position="293"/>
    </location>
</feature>
<evidence type="ECO:0000256" key="5">
    <source>
        <dbReference type="ARBA" id="ARBA00022679"/>
    </source>
</evidence>
<dbReference type="InterPro" id="IPR036803">
    <property type="entry name" value="Porphobilinogen_deaminase_C_sf"/>
</dbReference>
<gene>
    <name evidence="8" type="primary">hemC</name>
    <name evidence="11" type="ORF">FD14_GL002910</name>
</gene>
<dbReference type="SUPFAM" id="SSF54782">
    <property type="entry name" value="Porphobilinogen deaminase (hydroxymethylbilane synthase), C-terminal domain"/>
    <property type="match status" value="1"/>
</dbReference>
<comment type="subunit">
    <text evidence="4 8">Monomer.</text>
</comment>
<protein>
    <recommendedName>
        <fullName evidence="8">Porphobilinogen deaminase</fullName>
        <shortName evidence="8">PBG</shortName>
        <ecNumber evidence="8">2.5.1.61</ecNumber>
    </recommendedName>
    <alternativeName>
        <fullName evidence="8">Hydroxymethylbilane synthase</fullName>
        <shortName evidence="8">HMBS</shortName>
    </alternativeName>
    <alternativeName>
        <fullName evidence="8">Pre-uroporphyrinogen synthase</fullName>
    </alternativeName>
</protein>
<evidence type="ECO:0000313" key="12">
    <source>
        <dbReference type="Proteomes" id="UP000051442"/>
    </source>
</evidence>
<dbReference type="InterPro" id="IPR022418">
    <property type="entry name" value="Porphobilinogen_deaminase_C"/>
</dbReference>
<dbReference type="AlphaFoldDB" id="A0A0R2EH09"/>
<dbReference type="Pfam" id="PF03900">
    <property type="entry name" value="Porphobil_deamC"/>
    <property type="match status" value="1"/>
</dbReference>
<evidence type="ECO:0000256" key="4">
    <source>
        <dbReference type="ARBA" id="ARBA00011245"/>
    </source>
</evidence>
<organism evidence="11 12">
    <name type="scientific">Secundilactobacillus similis DSM 23365 = JCM 2765</name>
    <dbReference type="NCBI Taxonomy" id="1423804"/>
    <lineage>
        <taxon>Bacteria</taxon>
        <taxon>Bacillati</taxon>
        <taxon>Bacillota</taxon>
        <taxon>Bacilli</taxon>
        <taxon>Lactobacillales</taxon>
        <taxon>Lactobacillaceae</taxon>
        <taxon>Secundilactobacillus</taxon>
    </lineage>
</organism>
<evidence type="ECO:0000259" key="9">
    <source>
        <dbReference type="Pfam" id="PF01379"/>
    </source>
</evidence>